<protein>
    <submittedName>
        <fullName evidence="1">Uncharacterized protein</fullName>
    </submittedName>
</protein>
<dbReference type="EMBL" id="JBEPMU010000007">
    <property type="protein sequence ID" value="MET3654600.1"/>
    <property type="molecule type" value="Genomic_DNA"/>
</dbReference>
<gene>
    <name evidence="1" type="ORF">ABIC75_004348</name>
</gene>
<evidence type="ECO:0000313" key="1">
    <source>
        <dbReference type="EMBL" id="MET3654600.1"/>
    </source>
</evidence>
<proteinExistence type="predicted"/>
<evidence type="ECO:0000313" key="2">
    <source>
        <dbReference type="Proteomes" id="UP001549184"/>
    </source>
</evidence>
<dbReference type="Proteomes" id="UP001549184">
    <property type="component" value="Unassembled WGS sequence"/>
</dbReference>
<name>A0ABV2K0J0_9GAMM</name>
<comment type="caution">
    <text evidence="1">The sequence shown here is derived from an EMBL/GenBank/DDBJ whole genome shotgun (WGS) entry which is preliminary data.</text>
</comment>
<accession>A0ABV2K0J0</accession>
<sequence>MLRIAVRSAPDPQRTCVVGQYMEARLVFFALTKQGLVEMLNLARGSKTAIWMNPGLLDEPDIKRLRAEGFDLTDFVHWIEPVNEVAVAGAVEIIREHHPGQVLYIERI</sequence>
<keyword evidence="2" id="KW-1185">Reference proteome</keyword>
<dbReference type="RefSeq" id="WP_354015948.1">
    <property type="nucleotide sequence ID" value="NZ_JBEPMU010000007.1"/>
</dbReference>
<organism evidence="1 2">
    <name type="scientific">Dyella japonica</name>
    <dbReference type="NCBI Taxonomy" id="231455"/>
    <lineage>
        <taxon>Bacteria</taxon>
        <taxon>Pseudomonadati</taxon>
        <taxon>Pseudomonadota</taxon>
        <taxon>Gammaproteobacteria</taxon>
        <taxon>Lysobacterales</taxon>
        <taxon>Rhodanobacteraceae</taxon>
        <taxon>Dyella</taxon>
    </lineage>
</organism>
<reference evidence="1 2" key="1">
    <citation type="submission" date="2024-06" db="EMBL/GenBank/DDBJ databases">
        <title>Sorghum-associated microbial communities from plants grown in Nebraska, USA.</title>
        <authorList>
            <person name="Schachtman D."/>
        </authorList>
    </citation>
    <scope>NUCLEOTIDE SEQUENCE [LARGE SCALE GENOMIC DNA]</scope>
    <source>
        <strain evidence="1 2">1073</strain>
    </source>
</reference>